<proteinExistence type="predicted"/>
<reference evidence="3" key="1">
    <citation type="journal article" date="2013" name="Nat. Genet.">
        <title>The duck genome and transcriptome provide insight into an avian influenza virus reservoir species.</title>
        <authorList>
            <person name="Huang Y."/>
            <person name="Li Y."/>
            <person name="Burt D.W."/>
            <person name="Chen H."/>
            <person name="Zhang Y."/>
            <person name="Qian W."/>
            <person name="Kim H."/>
            <person name="Gan S."/>
            <person name="Zhao Y."/>
            <person name="Li J."/>
            <person name="Yi K."/>
            <person name="Feng H."/>
            <person name="Zhu P."/>
            <person name="Li B."/>
            <person name="Liu Q."/>
            <person name="Fairley S."/>
            <person name="Magor K.E."/>
            <person name="Du Z."/>
            <person name="Hu X."/>
            <person name="Goodman L."/>
            <person name="Tafer H."/>
            <person name="Vignal A."/>
            <person name="Lee T."/>
            <person name="Kim K.W."/>
            <person name="Sheng Z."/>
            <person name="An Y."/>
            <person name="Searle S."/>
            <person name="Herrero J."/>
            <person name="Groenen M.A."/>
            <person name="Crooijmans R.P."/>
            <person name="Faraut T."/>
            <person name="Cai Q."/>
            <person name="Webster R.G."/>
            <person name="Aldridge J.R."/>
            <person name="Warren W.C."/>
            <person name="Bartschat S."/>
            <person name="Kehr S."/>
            <person name="Marz M."/>
            <person name="Stadler P.F."/>
            <person name="Smith J."/>
            <person name="Kraus R.H."/>
            <person name="Zhao Y."/>
            <person name="Ren L."/>
            <person name="Fei J."/>
            <person name="Morisson M."/>
            <person name="Kaiser P."/>
            <person name="Griffin D.K."/>
            <person name="Rao M."/>
            <person name="Pitel F."/>
            <person name="Wang J."/>
            <person name="Li N."/>
        </authorList>
    </citation>
    <scope>NUCLEOTIDE SEQUENCE [LARGE SCALE GENOMIC DNA]</scope>
</reference>
<name>R0M0D5_ANAPL</name>
<dbReference type="EMBL" id="KB742522">
    <property type="protein sequence ID" value="EOB07565.1"/>
    <property type="molecule type" value="Genomic_DNA"/>
</dbReference>
<organism evidence="2 3">
    <name type="scientific">Anas platyrhynchos</name>
    <name type="common">Mallard</name>
    <name type="synonym">Anas boschas</name>
    <dbReference type="NCBI Taxonomy" id="8839"/>
    <lineage>
        <taxon>Eukaryota</taxon>
        <taxon>Metazoa</taxon>
        <taxon>Chordata</taxon>
        <taxon>Craniata</taxon>
        <taxon>Vertebrata</taxon>
        <taxon>Euteleostomi</taxon>
        <taxon>Archelosauria</taxon>
        <taxon>Archosauria</taxon>
        <taxon>Dinosauria</taxon>
        <taxon>Saurischia</taxon>
        <taxon>Theropoda</taxon>
        <taxon>Coelurosauria</taxon>
        <taxon>Aves</taxon>
        <taxon>Neognathae</taxon>
        <taxon>Galloanserae</taxon>
        <taxon>Anseriformes</taxon>
        <taxon>Anatidae</taxon>
        <taxon>Anatinae</taxon>
        <taxon>Anas</taxon>
    </lineage>
</organism>
<accession>R0M0D5</accession>
<feature type="region of interest" description="Disordered" evidence="1">
    <location>
        <begin position="147"/>
        <end position="174"/>
    </location>
</feature>
<gene>
    <name evidence="2" type="ORF">Anapl_01954</name>
</gene>
<evidence type="ECO:0000313" key="2">
    <source>
        <dbReference type="EMBL" id="EOB07565.1"/>
    </source>
</evidence>
<feature type="region of interest" description="Disordered" evidence="1">
    <location>
        <begin position="219"/>
        <end position="240"/>
    </location>
</feature>
<sequence length="610" mass="66423">MDVTQALQSTPRLFPRGFPIAELCLVATRFSKDPSILPAKIDRKFPFKPMPVLPRRKQKPCRRWVNGMQRGDASRRVRAVLDAQPPAPGSTSGRGAWAEHPPWGLPPPPRDRTRGWDTVQIELLLAESPANGNCQGNYQRSGKMLSSELSAHQGKAPQRSATARGRGDQVPRTVSSYDKTITSEKNYRYFNKDALPRDIQIGYNQKRLETLSLRKAASQQIATDRTPARRCESSPTPRSSLATAIDTEIPPGKSVTELGAWVPRSRGISGCSQAQSIPAPIIFPGNCSSKQFGISSEVSCSTEPGRQQGAAANQEPGTGVTPHATGLLWFVDQAHHKLSDAQKQIPRNLCGEGTARVRGAIGRMRPLWGGSRKVFAYVKALECFQVHGTEQGVRVRRNTAFGLVLPPGRLLARAVSPWGSVSRIAPCFTLGTFLPLANKEAKTKQKITRLLHPKKVLMHENCPSALMAHKRSPRRGHRDDVDSPAAHKVPFAPALLQNRPVLGPITLRWLPGSPPSRSKKHRVHVTLTPAPCASNSTTLSKQLLLLLVMLFATDGKGQLVHSLSLGHPGQRQPCSFQCPCGIPGLAPAAPPKVTEHCSAPPGRFTGTAFR</sequence>
<protein>
    <submittedName>
        <fullName evidence="2">Uncharacterized protein</fullName>
    </submittedName>
</protein>
<feature type="region of interest" description="Disordered" evidence="1">
    <location>
        <begin position="83"/>
        <end position="112"/>
    </location>
</feature>
<keyword evidence="3" id="KW-1185">Reference proteome</keyword>
<dbReference type="Proteomes" id="UP000296049">
    <property type="component" value="Unassembled WGS sequence"/>
</dbReference>
<feature type="region of interest" description="Disordered" evidence="1">
    <location>
        <begin position="299"/>
        <end position="318"/>
    </location>
</feature>
<evidence type="ECO:0000256" key="1">
    <source>
        <dbReference type="SAM" id="MobiDB-lite"/>
    </source>
</evidence>
<dbReference type="AlphaFoldDB" id="R0M0D5"/>
<evidence type="ECO:0000313" key="3">
    <source>
        <dbReference type="Proteomes" id="UP000296049"/>
    </source>
</evidence>